<dbReference type="Gene3D" id="3.30.40.10">
    <property type="entry name" value="Zinc/RING finger domain, C3HC4 (zinc finger)"/>
    <property type="match status" value="1"/>
</dbReference>
<dbReference type="EMBL" id="JARKIE010000151">
    <property type="protein sequence ID" value="KAJ7675184.1"/>
    <property type="molecule type" value="Genomic_DNA"/>
</dbReference>
<gene>
    <name evidence="2" type="ORF">B0H17DRAFT_1140387</name>
</gene>
<dbReference type="InterPro" id="IPR013083">
    <property type="entry name" value="Znf_RING/FYVE/PHD"/>
</dbReference>
<dbReference type="InterPro" id="IPR011011">
    <property type="entry name" value="Znf_FYVE_PHD"/>
</dbReference>
<evidence type="ECO:0000256" key="1">
    <source>
        <dbReference type="SAM" id="MobiDB-lite"/>
    </source>
</evidence>
<evidence type="ECO:0000313" key="3">
    <source>
        <dbReference type="Proteomes" id="UP001221757"/>
    </source>
</evidence>
<keyword evidence="3" id="KW-1185">Reference proteome</keyword>
<evidence type="ECO:0000313" key="2">
    <source>
        <dbReference type="EMBL" id="KAJ7675184.1"/>
    </source>
</evidence>
<organism evidence="2 3">
    <name type="scientific">Mycena rosella</name>
    <name type="common">Pink bonnet</name>
    <name type="synonym">Agaricus rosellus</name>
    <dbReference type="NCBI Taxonomy" id="1033263"/>
    <lineage>
        <taxon>Eukaryota</taxon>
        <taxon>Fungi</taxon>
        <taxon>Dikarya</taxon>
        <taxon>Basidiomycota</taxon>
        <taxon>Agaricomycotina</taxon>
        <taxon>Agaricomycetes</taxon>
        <taxon>Agaricomycetidae</taxon>
        <taxon>Agaricales</taxon>
        <taxon>Marasmiineae</taxon>
        <taxon>Mycenaceae</taxon>
        <taxon>Mycena</taxon>
    </lineage>
</organism>
<comment type="caution">
    <text evidence="2">The sequence shown here is derived from an EMBL/GenBank/DDBJ whole genome shotgun (WGS) entry which is preliminary data.</text>
</comment>
<sequence length="332" mass="35858">MSEKKKPPSDFRKRLSTRSSGDDGPSDNSEPEPLTAQSTTPCPKCGTHIKTGLGGQHNLDQHMRGKECQKKQKELAKKHQTGPKATFLANHPEEEPAIPAAGDESQADDESAPHPPVRRAQRTIIHDSDSDGSADSDADPTAANESDAPAPPAEYESDGYELEYFDEPPISHSLRPLTDDEVDREIEHFAAPGMDYAPSPPGLDFVESDAAASICAPEFPAVQDVSAALTTPQNVTVPVTERPADEIVASRLRSGKNKRKVKEMEFTCVCDDTVTAAQKADGSAIECSKAGCETIWYHLECVGQEALRKGWVSTFGVVGIDMSSQRGKYDVI</sequence>
<name>A0AAD7D1Z0_MYCRO</name>
<feature type="region of interest" description="Disordered" evidence="1">
    <location>
        <begin position="1"/>
        <end position="156"/>
    </location>
</feature>
<feature type="compositionally biased region" description="Basic and acidic residues" evidence="1">
    <location>
        <begin position="1"/>
        <end position="13"/>
    </location>
</feature>
<accession>A0AAD7D1Z0</accession>
<reference evidence="2" key="1">
    <citation type="submission" date="2023-03" db="EMBL/GenBank/DDBJ databases">
        <title>Massive genome expansion in bonnet fungi (Mycena s.s.) driven by repeated elements and novel gene families across ecological guilds.</title>
        <authorList>
            <consortium name="Lawrence Berkeley National Laboratory"/>
            <person name="Harder C.B."/>
            <person name="Miyauchi S."/>
            <person name="Viragh M."/>
            <person name="Kuo A."/>
            <person name="Thoen E."/>
            <person name="Andreopoulos B."/>
            <person name="Lu D."/>
            <person name="Skrede I."/>
            <person name="Drula E."/>
            <person name="Henrissat B."/>
            <person name="Morin E."/>
            <person name="Kohler A."/>
            <person name="Barry K."/>
            <person name="LaButti K."/>
            <person name="Morin E."/>
            <person name="Salamov A."/>
            <person name="Lipzen A."/>
            <person name="Mereny Z."/>
            <person name="Hegedus B."/>
            <person name="Baldrian P."/>
            <person name="Stursova M."/>
            <person name="Weitz H."/>
            <person name="Taylor A."/>
            <person name="Grigoriev I.V."/>
            <person name="Nagy L.G."/>
            <person name="Martin F."/>
            <person name="Kauserud H."/>
        </authorList>
    </citation>
    <scope>NUCLEOTIDE SEQUENCE</scope>
    <source>
        <strain evidence="2">CBHHK067</strain>
    </source>
</reference>
<feature type="compositionally biased region" description="Basic and acidic residues" evidence="1">
    <location>
        <begin position="59"/>
        <end position="77"/>
    </location>
</feature>
<proteinExistence type="predicted"/>
<dbReference type="AlphaFoldDB" id="A0AAD7D1Z0"/>
<dbReference type="SUPFAM" id="SSF57903">
    <property type="entry name" value="FYVE/PHD zinc finger"/>
    <property type="match status" value="1"/>
</dbReference>
<evidence type="ECO:0008006" key="4">
    <source>
        <dbReference type="Google" id="ProtNLM"/>
    </source>
</evidence>
<protein>
    <recommendedName>
        <fullName evidence="4">Zinc finger PHD-type domain-containing protein</fullName>
    </recommendedName>
</protein>
<dbReference type="Proteomes" id="UP001221757">
    <property type="component" value="Unassembled WGS sequence"/>
</dbReference>